<reference evidence="6" key="1">
    <citation type="submission" date="2020-02" db="EMBL/GenBank/DDBJ databases">
        <authorList>
            <person name="Meier V. D."/>
        </authorList>
    </citation>
    <scope>NUCLEOTIDE SEQUENCE</scope>
    <source>
        <strain evidence="6">AVDCRST_MAG28</strain>
    </source>
</reference>
<evidence type="ECO:0000256" key="1">
    <source>
        <dbReference type="ARBA" id="ARBA00004418"/>
    </source>
</evidence>
<organism evidence="6">
    <name type="scientific">uncultured Rubrobacteraceae bacterium</name>
    <dbReference type="NCBI Taxonomy" id="349277"/>
    <lineage>
        <taxon>Bacteria</taxon>
        <taxon>Bacillati</taxon>
        <taxon>Actinomycetota</taxon>
        <taxon>Rubrobacteria</taxon>
        <taxon>Rubrobacterales</taxon>
        <taxon>Rubrobacteraceae</taxon>
        <taxon>environmental samples</taxon>
    </lineage>
</organism>
<keyword evidence="5" id="KW-0574">Periplasm</keyword>
<evidence type="ECO:0000256" key="3">
    <source>
        <dbReference type="ARBA" id="ARBA00022448"/>
    </source>
</evidence>
<dbReference type="Gene3D" id="3.40.190.10">
    <property type="entry name" value="Periplasmic binding protein-like II"/>
    <property type="match status" value="2"/>
</dbReference>
<dbReference type="PANTHER" id="PTHR30368">
    <property type="entry name" value="SULFATE-BINDING PROTEIN"/>
    <property type="match status" value="1"/>
</dbReference>
<dbReference type="EMBL" id="CADCVE010000058">
    <property type="protein sequence ID" value="CAA9456983.1"/>
    <property type="molecule type" value="Genomic_DNA"/>
</dbReference>
<keyword evidence="4" id="KW-0732">Signal</keyword>
<dbReference type="NCBIfam" id="TIGR00971">
    <property type="entry name" value="3a0106s03"/>
    <property type="match status" value="1"/>
</dbReference>
<dbReference type="AlphaFoldDB" id="A0A6J4R2B6"/>
<gene>
    <name evidence="6" type="ORF">AVDCRST_MAG28-2596</name>
</gene>
<comment type="similarity">
    <text evidence="2">Belongs to the prokaryotic sulfate-binding protein family.</text>
</comment>
<sequence length="339" mass="36429">MSKHARLTRFLTFVLVTVFAALILSSCGGGSSGEGSGGGTLTLVAYSTPREAYEQITSTYAETEAGQGVSFETSFGSSGEQSRAVEGGLPADVIALSLEPDVTRLIEPGLVEDDWNADEYNGMVTDSVVVLAVRPGNLKGIQGWSDLVREDVEVITPNPFTSGGARWNVMAAYGAQLEQGASEDEAIGYLRQLFTNVSVQDKSARESLQTFAGGKGDVLIAYENEIITAQQEGEELEFVVPEQTILIENPVAVISDSQNPDQAQAFVDFLRSPESQRIFGEQGYRPVVEEVLGEFDYPTPPSLFTIEDLGGWQEVTTRFFNADSGVMADINREVGAPTG</sequence>
<dbReference type="Pfam" id="PF13531">
    <property type="entry name" value="SBP_bac_11"/>
    <property type="match status" value="1"/>
</dbReference>
<dbReference type="PROSITE" id="PS51257">
    <property type="entry name" value="PROKAR_LIPOPROTEIN"/>
    <property type="match status" value="1"/>
</dbReference>
<evidence type="ECO:0000256" key="4">
    <source>
        <dbReference type="ARBA" id="ARBA00022729"/>
    </source>
</evidence>
<evidence type="ECO:0000256" key="2">
    <source>
        <dbReference type="ARBA" id="ARBA00006099"/>
    </source>
</evidence>
<evidence type="ECO:0000313" key="6">
    <source>
        <dbReference type="EMBL" id="CAA9456983.1"/>
    </source>
</evidence>
<dbReference type="GO" id="GO:1902358">
    <property type="term" value="P:sulfate transmembrane transport"/>
    <property type="evidence" value="ECO:0007669"/>
    <property type="project" value="InterPro"/>
</dbReference>
<accession>A0A6J4R2B6</accession>
<dbReference type="GO" id="GO:0042597">
    <property type="term" value="C:periplasmic space"/>
    <property type="evidence" value="ECO:0007669"/>
    <property type="project" value="UniProtKB-SubCell"/>
</dbReference>
<dbReference type="GO" id="GO:0140104">
    <property type="term" value="F:molecular carrier activity"/>
    <property type="evidence" value="ECO:0007669"/>
    <property type="project" value="InterPro"/>
</dbReference>
<keyword evidence="3" id="KW-0813">Transport</keyword>
<dbReference type="SUPFAM" id="SSF53850">
    <property type="entry name" value="Periplasmic binding protein-like II"/>
    <property type="match status" value="1"/>
</dbReference>
<name>A0A6J4R2B6_9ACTN</name>
<comment type="subcellular location">
    <subcellularLocation>
        <location evidence="1">Periplasm</location>
    </subcellularLocation>
</comment>
<dbReference type="InterPro" id="IPR005669">
    <property type="entry name" value="Thiosulph/SO4-bd"/>
</dbReference>
<proteinExistence type="inferred from homology"/>
<dbReference type="PANTHER" id="PTHR30368:SF2">
    <property type="entry name" value="SULFATE-BINDING PROTEIN"/>
    <property type="match status" value="1"/>
</dbReference>
<evidence type="ECO:0000256" key="5">
    <source>
        <dbReference type="ARBA" id="ARBA00022764"/>
    </source>
</evidence>
<protein>
    <submittedName>
        <fullName evidence="6">Sulfate and thiosulfate binding protein CysP</fullName>
    </submittedName>
</protein>